<dbReference type="PANTHER" id="PTHR30154:SF34">
    <property type="entry name" value="TRANSCRIPTIONAL REGULATOR AZLB"/>
    <property type="match status" value="1"/>
</dbReference>
<dbReference type="InterPro" id="IPR000485">
    <property type="entry name" value="AsnC-type_HTH_dom"/>
</dbReference>
<dbReference type="InterPro" id="IPR011008">
    <property type="entry name" value="Dimeric_a/b-barrel"/>
</dbReference>
<protein>
    <submittedName>
        <fullName evidence="5">ArsR family transcriptional regulator</fullName>
    </submittedName>
</protein>
<evidence type="ECO:0000259" key="4">
    <source>
        <dbReference type="PROSITE" id="PS50956"/>
    </source>
</evidence>
<dbReference type="EMBL" id="BSEV01000020">
    <property type="protein sequence ID" value="GLK13098.1"/>
    <property type="molecule type" value="Genomic_DNA"/>
</dbReference>
<evidence type="ECO:0000256" key="1">
    <source>
        <dbReference type="ARBA" id="ARBA00023015"/>
    </source>
</evidence>
<evidence type="ECO:0000256" key="2">
    <source>
        <dbReference type="ARBA" id="ARBA00023125"/>
    </source>
</evidence>
<evidence type="ECO:0000313" key="6">
    <source>
        <dbReference type="Proteomes" id="UP001143474"/>
    </source>
</evidence>
<reference evidence="5" key="1">
    <citation type="journal article" date="2014" name="Int. J. Syst. Evol. Microbiol.">
        <title>Complete genome sequence of Corynebacterium casei LMG S-19264T (=DSM 44701T), isolated from a smear-ripened cheese.</title>
        <authorList>
            <consortium name="US DOE Joint Genome Institute (JGI-PGF)"/>
            <person name="Walter F."/>
            <person name="Albersmeier A."/>
            <person name="Kalinowski J."/>
            <person name="Ruckert C."/>
        </authorList>
    </citation>
    <scope>NUCLEOTIDE SEQUENCE</scope>
    <source>
        <strain evidence="5">VKM Ac-2007</strain>
    </source>
</reference>
<evidence type="ECO:0000313" key="5">
    <source>
        <dbReference type="EMBL" id="GLK13098.1"/>
    </source>
</evidence>
<keyword evidence="6" id="KW-1185">Reference proteome</keyword>
<dbReference type="CDD" id="cd00090">
    <property type="entry name" value="HTH_ARSR"/>
    <property type="match status" value="1"/>
</dbReference>
<dbReference type="SUPFAM" id="SSF54909">
    <property type="entry name" value="Dimeric alpha+beta barrel"/>
    <property type="match status" value="1"/>
</dbReference>
<dbReference type="Proteomes" id="UP001143474">
    <property type="component" value="Unassembled WGS sequence"/>
</dbReference>
<dbReference type="InterPro" id="IPR011991">
    <property type="entry name" value="ArsR-like_HTH"/>
</dbReference>
<dbReference type="InterPro" id="IPR036390">
    <property type="entry name" value="WH_DNA-bd_sf"/>
</dbReference>
<sequence length="170" mass="19592">MAACFTDNLRFMRTPDLDRLDYAILDRLQRDTRTIAESIAVEVGMSTAAVQRRIKRLRESGVIAREVAVLSPKALGQSMTFIVEVEMERERSEVLDAFRYRMDADDNVQQCYYVTGAYDFVLIVTARDMEDFEAFTQRTFFDNGNVRRFTTSVVMRPIKVGLTLPLPTER</sequence>
<organism evidence="5 6">
    <name type="scientific">Streptosporangium carneum</name>
    <dbReference type="NCBI Taxonomy" id="47481"/>
    <lineage>
        <taxon>Bacteria</taxon>
        <taxon>Bacillati</taxon>
        <taxon>Actinomycetota</taxon>
        <taxon>Actinomycetes</taxon>
        <taxon>Streptosporangiales</taxon>
        <taxon>Streptosporangiaceae</taxon>
        <taxon>Streptosporangium</taxon>
    </lineage>
</organism>
<dbReference type="PRINTS" id="PR00033">
    <property type="entry name" value="HTHASNC"/>
</dbReference>
<dbReference type="GO" id="GO:0005829">
    <property type="term" value="C:cytosol"/>
    <property type="evidence" value="ECO:0007669"/>
    <property type="project" value="TreeGrafter"/>
</dbReference>
<dbReference type="Gene3D" id="3.30.70.920">
    <property type="match status" value="1"/>
</dbReference>
<accession>A0A9W6I7J6</accession>
<comment type="caution">
    <text evidence="5">The sequence shown here is derived from an EMBL/GenBank/DDBJ whole genome shotgun (WGS) entry which is preliminary data.</text>
</comment>
<dbReference type="GO" id="GO:0043565">
    <property type="term" value="F:sequence-specific DNA binding"/>
    <property type="evidence" value="ECO:0007669"/>
    <property type="project" value="InterPro"/>
</dbReference>
<dbReference type="PROSITE" id="PS50956">
    <property type="entry name" value="HTH_ASNC_2"/>
    <property type="match status" value="1"/>
</dbReference>
<dbReference type="SMART" id="SM00344">
    <property type="entry name" value="HTH_ASNC"/>
    <property type="match status" value="1"/>
</dbReference>
<dbReference type="GO" id="GO:0043200">
    <property type="term" value="P:response to amino acid"/>
    <property type="evidence" value="ECO:0007669"/>
    <property type="project" value="TreeGrafter"/>
</dbReference>
<evidence type="ECO:0000256" key="3">
    <source>
        <dbReference type="ARBA" id="ARBA00023163"/>
    </source>
</evidence>
<gene>
    <name evidence="5" type="primary">lrp_1</name>
    <name evidence="5" type="ORF">GCM10017600_65090</name>
</gene>
<dbReference type="Pfam" id="PF13404">
    <property type="entry name" value="HTH_AsnC-type"/>
    <property type="match status" value="1"/>
</dbReference>
<proteinExistence type="predicted"/>
<dbReference type="AlphaFoldDB" id="A0A9W6I7J6"/>
<dbReference type="InterPro" id="IPR019887">
    <property type="entry name" value="Tscrpt_reg_AsnC/Lrp_C"/>
</dbReference>
<dbReference type="InterPro" id="IPR036388">
    <property type="entry name" value="WH-like_DNA-bd_sf"/>
</dbReference>
<name>A0A9W6I7J6_9ACTN</name>
<dbReference type="Gene3D" id="1.10.10.10">
    <property type="entry name" value="Winged helix-like DNA-binding domain superfamily/Winged helix DNA-binding domain"/>
    <property type="match status" value="1"/>
</dbReference>
<keyword evidence="3" id="KW-0804">Transcription</keyword>
<feature type="domain" description="HTH asnC-type" evidence="4">
    <location>
        <begin position="17"/>
        <end position="78"/>
    </location>
</feature>
<dbReference type="SUPFAM" id="SSF46785">
    <property type="entry name" value="Winged helix' DNA-binding domain"/>
    <property type="match status" value="1"/>
</dbReference>
<reference evidence="5" key="2">
    <citation type="submission" date="2023-01" db="EMBL/GenBank/DDBJ databases">
        <authorList>
            <person name="Sun Q."/>
            <person name="Evtushenko L."/>
        </authorList>
    </citation>
    <scope>NUCLEOTIDE SEQUENCE</scope>
    <source>
        <strain evidence="5">VKM Ac-2007</strain>
    </source>
</reference>
<keyword evidence="2" id="KW-0238">DNA-binding</keyword>
<keyword evidence="1" id="KW-0805">Transcription regulation</keyword>
<dbReference type="PANTHER" id="PTHR30154">
    <property type="entry name" value="LEUCINE-RESPONSIVE REGULATORY PROTEIN"/>
    <property type="match status" value="1"/>
</dbReference>
<dbReference type="InterPro" id="IPR019888">
    <property type="entry name" value="Tscrpt_reg_AsnC-like"/>
</dbReference>
<dbReference type="Pfam" id="PF01037">
    <property type="entry name" value="AsnC_trans_reg"/>
    <property type="match status" value="1"/>
</dbReference>